<proteinExistence type="predicted"/>
<organism evidence="1">
    <name type="scientific">viral metagenome</name>
    <dbReference type="NCBI Taxonomy" id="1070528"/>
    <lineage>
        <taxon>unclassified sequences</taxon>
        <taxon>metagenomes</taxon>
        <taxon>organismal metagenomes</taxon>
    </lineage>
</organism>
<accession>A0A6H2A4J9</accession>
<sequence>MGGVFEEGGAVYSESAKSPERCKRDYEAEIAKAQERQAVTMKLRNAISGYLKVYGRRDSKTFTLPALYGALVLDEEEQIIIIETLQEARENDK</sequence>
<protein>
    <submittedName>
        <fullName evidence="1">Uncharacterized protein</fullName>
    </submittedName>
</protein>
<reference evidence="1" key="1">
    <citation type="submission" date="2020-03" db="EMBL/GenBank/DDBJ databases">
        <title>The deep terrestrial virosphere.</title>
        <authorList>
            <person name="Holmfeldt K."/>
            <person name="Nilsson E."/>
            <person name="Simone D."/>
            <person name="Lopez-Fernandez M."/>
            <person name="Wu X."/>
            <person name="de Brujin I."/>
            <person name="Lundin D."/>
            <person name="Andersson A."/>
            <person name="Bertilsson S."/>
            <person name="Dopson M."/>
        </authorList>
    </citation>
    <scope>NUCLEOTIDE SEQUENCE</scope>
    <source>
        <strain evidence="1">TM448A05409</strain>
    </source>
</reference>
<name>A0A6H2A4J9_9ZZZZ</name>
<evidence type="ECO:0000313" key="1">
    <source>
        <dbReference type="EMBL" id="QJA54619.1"/>
    </source>
</evidence>
<dbReference type="EMBL" id="MT144523">
    <property type="protein sequence ID" value="QJA54619.1"/>
    <property type="molecule type" value="Genomic_DNA"/>
</dbReference>
<gene>
    <name evidence="1" type="ORF">TM448A05409_0003</name>
</gene>
<dbReference type="AlphaFoldDB" id="A0A6H2A4J9"/>